<evidence type="ECO:0000259" key="2">
    <source>
        <dbReference type="Pfam" id="PF22640"/>
    </source>
</evidence>
<dbReference type="OrthoDB" id="9806359at2"/>
<dbReference type="PANTHER" id="PTHR46390:SF1">
    <property type="entry name" value="MANNOSE-1-PHOSPHATE GUANYLYLTRANSFERASE"/>
    <property type="match status" value="1"/>
</dbReference>
<dbReference type="InterPro" id="IPR005835">
    <property type="entry name" value="NTP_transferase_dom"/>
</dbReference>
<dbReference type="SUPFAM" id="SSF159283">
    <property type="entry name" value="Guanosine diphospho-D-mannose pyrophosphorylase/mannose-6-phosphate isomerase linker domain"/>
    <property type="match status" value="1"/>
</dbReference>
<dbReference type="PANTHER" id="PTHR46390">
    <property type="entry name" value="MANNOSE-1-PHOSPHATE GUANYLYLTRANSFERASE"/>
    <property type="match status" value="1"/>
</dbReference>
<dbReference type="Proteomes" id="UP000239711">
    <property type="component" value="Unassembled WGS sequence"/>
</dbReference>
<dbReference type="InterPro" id="IPR049577">
    <property type="entry name" value="GMPP_N"/>
</dbReference>
<dbReference type="InterPro" id="IPR054566">
    <property type="entry name" value="ManC/GMP-like_b-helix"/>
</dbReference>
<dbReference type="EMBL" id="PVBQ01000010">
    <property type="protein sequence ID" value="PRD46873.1"/>
    <property type="molecule type" value="Genomic_DNA"/>
</dbReference>
<proteinExistence type="predicted"/>
<dbReference type="Pfam" id="PF00483">
    <property type="entry name" value="NTP_transferase"/>
    <property type="match status" value="1"/>
</dbReference>
<dbReference type="InterPro" id="IPR029044">
    <property type="entry name" value="Nucleotide-diphossugar_trans"/>
</dbReference>
<gene>
    <name evidence="3" type="ORF">C5745_13485</name>
</gene>
<keyword evidence="4" id="KW-1185">Reference proteome</keyword>
<dbReference type="SUPFAM" id="SSF53448">
    <property type="entry name" value="Nucleotide-diphospho-sugar transferases"/>
    <property type="match status" value="1"/>
</dbReference>
<dbReference type="AlphaFoldDB" id="A0A2S9J263"/>
<accession>A0A2S9J263</accession>
<dbReference type="CDD" id="cd02509">
    <property type="entry name" value="GDP-M1P_Guanylyltransferase"/>
    <property type="match status" value="1"/>
</dbReference>
<evidence type="ECO:0000259" key="1">
    <source>
        <dbReference type="Pfam" id="PF00483"/>
    </source>
</evidence>
<keyword evidence="3" id="KW-0548">Nucleotidyltransferase</keyword>
<dbReference type="Pfam" id="PF22640">
    <property type="entry name" value="ManC_GMP_beta-helix"/>
    <property type="match status" value="1"/>
</dbReference>
<keyword evidence="3" id="KW-0808">Transferase</keyword>
<organism evidence="3 4">
    <name type="scientific">Sphingobacterium haloxyli</name>
    <dbReference type="NCBI Taxonomy" id="2100533"/>
    <lineage>
        <taxon>Bacteria</taxon>
        <taxon>Pseudomonadati</taxon>
        <taxon>Bacteroidota</taxon>
        <taxon>Sphingobacteriia</taxon>
        <taxon>Sphingobacteriales</taxon>
        <taxon>Sphingobacteriaceae</taxon>
        <taxon>Sphingobacterium</taxon>
    </lineage>
</organism>
<dbReference type="GO" id="GO:0009298">
    <property type="term" value="P:GDP-mannose biosynthetic process"/>
    <property type="evidence" value="ECO:0007669"/>
    <property type="project" value="TreeGrafter"/>
</dbReference>
<comment type="caution">
    <text evidence="3">The sequence shown here is derived from an EMBL/GenBank/DDBJ whole genome shotgun (WGS) entry which is preliminary data.</text>
</comment>
<feature type="domain" description="MannoseP isomerase/GMP-like beta-helix" evidence="2">
    <location>
        <begin position="275"/>
        <end position="320"/>
    </location>
</feature>
<protein>
    <submittedName>
        <fullName evidence="3">Mannose-1-phosphate guanylyltransferase</fullName>
    </submittedName>
</protein>
<dbReference type="InterPro" id="IPR051161">
    <property type="entry name" value="Mannose-6P_isomerase_type2"/>
</dbReference>
<evidence type="ECO:0000313" key="4">
    <source>
        <dbReference type="Proteomes" id="UP000239711"/>
    </source>
</evidence>
<evidence type="ECO:0000313" key="3">
    <source>
        <dbReference type="EMBL" id="PRD46873.1"/>
    </source>
</evidence>
<name>A0A2S9J263_9SPHI</name>
<feature type="domain" description="Nucleotidyl transferase" evidence="1">
    <location>
        <begin position="6"/>
        <end position="263"/>
    </location>
</feature>
<dbReference type="GO" id="GO:0004475">
    <property type="term" value="F:mannose-1-phosphate guanylyltransferase (GTP) activity"/>
    <property type="evidence" value="ECO:0007669"/>
    <property type="project" value="InterPro"/>
</dbReference>
<dbReference type="Gene3D" id="3.90.550.10">
    <property type="entry name" value="Spore Coat Polysaccharide Biosynthesis Protein SpsA, Chain A"/>
    <property type="match status" value="1"/>
</dbReference>
<reference evidence="3 4" key="1">
    <citation type="submission" date="2018-02" db="EMBL/GenBank/DDBJ databases">
        <title>The draft genome of Sphingobacterium sp. 5JN-11.</title>
        <authorList>
            <person name="Liu L."/>
            <person name="Li L."/>
            <person name="Liang L."/>
            <person name="Zhang X."/>
            <person name="Wang T."/>
        </authorList>
    </citation>
    <scope>NUCLEOTIDE SEQUENCE [LARGE SCALE GENOMIC DNA]</scope>
    <source>
        <strain evidence="3 4">5JN-11</strain>
    </source>
</reference>
<dbReference type="RefSeq" id="WP_105717537.1">
    <property type="nucleotide sequence ID" value="NZ_PVBQ01000010.1"/>
</dbReference>
<sequence length="330" mass="36856">MGKTINVILSGGVGSRLWPLSRKSKPKQYLPIFNEKSLFELTIERNKSVCEHVVLVGSVQNIDLAKENLKVLSHDIIVETVPRNTAAAIAFAALSRDPDDILIVTPSDHLIEGEEQYLQAIKRGIEFAKDGSLVTFGINPARPETGYGYIESEGNDVLSFREKPNYETAKDFLKSGNFLWNSGIFCFKASTYLQELERFDPKVYTASKCAFEAAKEGVLDEELSRKIPSKSVDYAIMERSDSIKVVPSFFHWSDMGSFDSLYDYLISKGHPKDESGNIVIGENHRHTVFLGLQNCVVVNTADAVLVMNKASAQDVKHIYELLEKENSPLI</sequence>